<reference evidence="4 5" key="1">
    <citation type="submission" date="2014-12" db="EMBL/GenBank/DDBJ databases">
        <title>Genome assembly of Enhygromyxa salina DSM 15201.</title>
        <authorList>
            <person name="Sharma G."/>
            <person name="Subramanian S."/>
        </authorList>
    </citation>
    <scope>NUCLEOTIDE SEQUENCE [LARGE SCALE GENOMIC DNA]</scope>
    <source>
        <strain evidence="4 5">DSM 15201</strain>
    </source>
</reference>
<name>A0A0C2CQF6_9BACT</name>
<dbReference type="InterPro" id="IPR018060">
    <property type="entry name" value="HTH_AraC"/>
</dbReference>
<dbReference type="Gene3D" id="1.10.10.60">
    <property type="entry name" value="Homeodomain-like"/>
    <property type="match status" value="1"/>
</dbReference>
<dbReference type="Proteomes" id="UP000031599">
    <property type="component" value="Unassembled WGS sequence"/>
</dbReference>
<dbReference type="EMBL" id="JMCC02000162">
    <property type="protein sequence ID" value="KIG11950.1"/>
    <property type="molecule type" value="Genomic_DNA"/>
</dbReference>
<dbReference type="PANTHER" id="PTHR43436:SF1">
    <property type="entry name" value="TRANSCRIPTIONAL REGULATORY PROTEIN"/>
    <property type="match status" value="1"/>
</dbReference>
<dbReference type="AlphaFoldDB" id="A0A0C2CQF6"/>
<dbReference type="SMART" id="SM00342">
    <property type="entry name" value="HTH_ARAC"/>
    <property type="match status" value="1"/>
</dbReference>
<dbReference type="RefSeq" id="WP_052558760.1">
    <property type="nucleotide sequence ID" value="NZ_JMCC02000162.1"/>
</dbReference>
<accession>A0A0C2CQF6</accession>
<dbReference type="GO" id="GO:0003700">
    <property type="term" value="F:DNA-binding transcription factor activity"/>
    <property type="evidence" value="ECO:0007669"/>
    <property type="project" value="InterPro"/>
</dbReference>
<dbReference type="SUPFAM" id="SSF46689">
    <property type="entry name" value="Homeodomain-like"/>
    <property type="match status" value="2"/>
</dbReference>
<proteinExistence type="predicted"/>
<feature type="domain" description="HTH araC/xylS-type" evidence="3">
    <location>
        <begin position="188"/>
        <end position="286"/>
    </location>
</feature>
<comment type="caution">
    <text evidence="4">The sequence shown here is derived from an EMBL/GenBank/DDBJ whole genome shotgun (WGS) entry which is preliminary data.</text>
</comment>
<dbReference type="Pfam" id="PF06719">
    <property type="entry name" value="AraC_N"/>
    <property type="match status" value="1"/>
</dbReference>
<evidence type="ECO:0000256" key="1">
    <source>
        <dbReference type="ARBA" id="ARBA00023015"/>
    </source>
</evidence>
<keyword evidence="1" id="KW-0805">Transcription regulation</keyword>
<protein>
    <submittedName>
        <fullName evidence="4">Transcriptional regulator, AraC family protein</fullName>
    </submittedName>
</protein>
<dbReference type="InterPro" id="IPR009594">
    <property type="entry name" value="Tscrpt_reg_HTH_AraC_N"/>
</dbReference>
<dbReference type="GO" id="GO:0043565">
    <property type="term" value="F:sequence-specific DNA binding"/>
    <property type="evidence" value="ECO:0007669"/>
    <property type="project" value="InterPro"/>
</dbReference>
<dbReference type="PROSITE" id="PS01124">
    <property type="entry name" value="HTH_ARAC_FAMILY_2"/>
    <property type="match status" value="1"/>
</dbReference>
<evidence type="ECO:0000256" key="2">
    <source>
        <dbReference type="ARBA" id="ARBA00023163"/>
    </source>
</evidence>
<evidence type="ECO:0000313" key="5">
    <source>
        <dbReference type="Proteomes" id="UP000031599"/>
    </source>
</evidence>
<gene>
    <name evidence="4" type="ORF">DB30_02251</name>
</gene>
<dbReference type="Pfam" id="PF12833">
    <property type="entry name" value="HTH_18"/>
    <property type="match status" value="1"/>
</dbReference>
<dbReference type="InterPro" id="IPR009057">
    <property type="entry name" value="Homeodomain-like_sf"/>
</dbReference>
<keyword evidence="2" id="KW-0804">Transcription</keyword>
<dbReference type="PANTHER" id="PTHR43436">
    <property type="entry name" value="ARAC-FAMILY TRANSCRIPTIONAL REGULATOR"/>
    <property type="match status" value="1"/>
</dbReference>
<organism evidence="4 5">
    <name type="scientific">Enhygromyxa salina</name>
    <dbReference type="NCBI Taxonomy" id="215803"/>
    <lineage>
        <taxon>Bacteria</taxon>
        <taxon>Pseudomonadati</taxon>
        <taxon>Myxococcota</taxon>
        <taxon>Polyangia</taxon>
        <taxon>Nannocystales</taxon>
        <taxon>Nannocystaceae</taxon>
        <taxon>Enhygromyxa</taxon>
    </lineage>
</organism>
<sequence length="294" mass="32127">MTGEDEDLAGAIRAVAGHVGLTPTAIPKVACIRSASTGALKNQTWRACLAVVAEGTKELVLGGATYRLSPGHWTLTPVPLPLTSRIAAAPFSGVLVELELVSLARLVAEMDRRDEEVGELPPGIFVGRLDEGMRCAVNRLAGLMAAEEAGRVLGEGRVRELLFHLLRSPMGPAIRRFVRAGGAAHRICEAAHHIEARLDQAIDVEGLAATAHMSRTVFYEQFKRVTSLSPLQYQKRLRLLQAQRLMVDEQTTAEDAAYRVGYQSPSHFSRDYIRLFGEPPYRNALRLREAAIVS</sequence>
<evidence type="ECO:0000313" key="4">
    <source>
        <dbReference type="EMBL" id="KIG11950.1"/>
    </source>
</evidence>
<evidence type="ECO:0000259" key="3">
    <source>
        <dbReference type="PROSITE" id="PS01124"/>
    </source>
</evidence>